<comment type="caution">
    <text evidence="1">The sequence shown here is derived from an EMBL/GenBank/DDBJ whole genome shotgun (WGS) entry which is preliminary data.</text>
</comment>
<dbReference type="InterPro" id="IPR018669">
    <property type="entry name" value="Toxin_HigB"/>
</dbReference>
<dbReference type="GO" id="GO:0004519">
    <property type="term" value="F:endonuclease activity"/>
    <property type="evidence" value="ECO:0007669"/>
    <property type="project" value="UniProtKB-KW"/>
</dbReference>
<name>A0ABV2N296_9HYPH</name>
<accession>A0ABV2N296</accession>
<gene>
    <name evidence="1" type="ORF">ABID37_003411</name>
</gene>
<evidence type="ECO:0000313" key="1">
    <source>
        <dbReference type="EMBL" id="MET3793187.1"/>
    </source>
</evidence>
<protein>
    <submittedName>
        <fullName evidence="1">mRNA-degrading endonuclease HigB of HigAB toxin-antitoxin module</fullName>
    </submittedName>
</protein>
<evidence type="ECO:0000313" key="2">
    <source>
        <dbReference type="Proteomes" id="UP001549076"/>
    </source>
</evidence>
<dbReference type="Pfam" id="PF09907">
    <property type="entry name" value="HigB_toxin"/>
    <property type="match status" value="1"/>
</dbReference>
<sequence>MISENNSWKAPRVNRFVWPKGNGYRLVVSAGFETSIVWIKWLGTHKAYGRIDVKEIEYGD</sequence>
<dbReference type="Proteomes" id="UP001549076">
    <property type="component" value="Unassembled WGS sequence"/>
</dbReference>
<organism evidence="1 2">
    <name type="scientific">Aquamicrobium terrae</name>
    <dbReference type="NCBI Taxonomy" id="1324945"/>
    <lineage>
        <taxon>Bacteria</taxon>
        <taxon>Pseudomonadati</taxon>
        <taxon>Pseudomonadota</taxon>
        <taxon>Alphaproteobacteria</taxon>
        <taxon>Hyphomicrobiales</taxon>
        <taxon>Phyllobacteriaceae</taxon>
        <taxon>Aquamicrobium</taxon>
    </lineage>
</organism>
<keyword evidence="1" id="KW-0255">Endonuclease</keyword>
<keyword evidence="1" id="KW-0540">Nuclease</keyword>
<dbReference type="RefSeq" id="WP_354196890.1">
    <property type="nucleotide sequence ID" value="NZ_JBEPML010000012.1"/>
</dbReference>
<reference evidence="1 2" key="1">
    <citation type="submission" date="2024-06" db="EMBL/GenBank/DDBJ databases">
        <title>Genomic Encyclopedia of Type Strains, Phase IV (KMG-IV): sequencing the most valuable type-strain genomes for metagenomic binning, comparative biology and taxonomic classification.</title>
        <authorList>
            <person name="Goeker M."/>
        </authorList>
    </citation>
    <scope>NUCLEOTIDE SEQUENCE [LARGE SCALE GENOMIC DNA]</scope>
    <source>
        <strain evidence="1 2">DSM 27865</strain>
    </source>
</reference>
<keyword evidence="2" id="KW-1185">Reference proteome</keyword>
<dbReference type="EMBL" id="JBEPML010000012">
    <property type="protein sequence ID" value="MET3793187.1"/>
    <property type="molecule type" value="Genomic_DNA"/>
</dbReference>
<keyword evidence="1" id="KW-0378">Hydrolase</keyword>
<proteinExistence type="predicted"/>